<feature type="transmembrane region" description="Helical" evidence="7">
    <location>
        <begin position="425"/>
        <end position="446"/>
    </location>
</feature>
<feature type="transmembrane region" description="Helical" evidence="7">
    <location>
        <begin position="102"/>
        <end position="127"/>
    </location>
</feature>
<comment type="subcellular location">
    <subcellularLocation>
        <location evidence="1">Cell inner membrane</location>
        <topology evidence="1">Multi-pass membrane protein</topology>
    </subcellularLocation>
</comment>
<keyword evidence="10" id="KW-1185">Reference proteome</keyword>
<dbReference type="Proteomes" id="UP000552045">
    <property type="component" value="Unassembled WGS sequence"/>
</dbReference>
<feature type="transmembrane region" description="Helical" evidence="7">
    <location>
        <begin position="299"/>
        <end position="318"/>
    </location>
</feature>
<feature type="transmembrane region" description="Helical" evidence="7">
    <location>
        <begin position="148"/>
        <end position="169"/>
    </location>
</feature>
<gene>
    <name evidence="9" type="ORF">BKA02_000666</name>
</gene>
<evidence type="ECO:0000256" key="5">
    <source>
        <dbReference type="ARBA" id="ARBA00022989"/>
    </source>
</evidence>
<dbReference type="PANTHER" id="PTHR33362">
    <property type="entry name" value="SIALIC ACID TRAP TRANSPORTER PERMEASE PROTEIN SIAT-RELATED"/>
    <property type="match status" value="1"/>
</dbReference>
<feature type="domain" description="TRAP C4-dicarboxylate transport system permease DctM subunit" evidence="8">
    <location>
        <begin position="13"/>
        <end position="442"/>
    </location>
</feature>
<dbReference type="InterPro" id="IPR004681">
    <property type="entry name" value="TRAP_DctM"/>
</dbReference>
<dbReference type="AlphaFoldDB" id="A0A7Y9ETQ0"/>
<evidence type="ECO:0000256" key="3">
    <source>
        <dbReference type="ARBA" id="ARBA00022519"/>
    </source>
</evidence>
<evidence type="ECO:0000256" key="6">
    <source>
        <dbReference type="ARBA" id="ARBA00023136"/>
    </source>
</evidence>
<evidence type="ECO:0000256" key="4">
    <source>
        <dbReference type="ARBA" id="ARBA00022692"/>
    </source>
</evidence>
<evidence type="ECO:0000256" key="2">
    <source>
        <dbReference type="ARBA" id="ARBA00022475"/>
    </source>
</evidence>
<proteinExistence type="predicted"/>
<keyword evidence="4 7" id="KW-0812">Transmembrane</keyword>
<feature type="transmembrane region" description="Helical" evidence="7">
    <location>
        <begin position="63"/>
        <end position="82"/>
    </location>
</feature>
<feature type="transmembrane region" description="Helical" evidence="7">
    <location>
        <begin position="262"/>
        <end position="278"/>
    </location>
</feature>
<keyword evidence="5 7" id="KW-1133">Transmembrane helix</keyword>
<evidence type="ECO:0000256" key="7">
    <source>
        <dbReference type="SAM" id="Phobius"/>
    </source>
</evidence>
<keyword evidence="2" id="KW-1003">Cell membrane</keyword>
<feature type="transmembrane region" description="Helical" evidence="7">
    <location>
        <begin position="235"/>
        <end position="256"/>
    </location>
</feature>
<keyword evidence="3" id="KW-0997">Cell inner membrane</keyword>
<keyword evidence="6 7" id="KW-0472">Membrane</keyword>
<sequence>MSAAAFAVFLGAVILLIILICLRVPVAFALIGTSAIGLAVASGMGIAERALGSSAFGSTADYALAVIPLFVLMGAFAARAGLAGDLFDVIERHTKKLPGGLAIAGISASAGFAAITGSSVATVASIGKTAIEEMRSHGYDVRFAAGSVAIAGTLGIMIPPSVALVLYGIVTGTSIGQLLIAGVVPGIVSAILYALVAIILATRRPELAGGASRAARSSPTSPPVAIAPAWDNKKYWSVVKVAVLFGIVIVGVYSGVYTATEAGAIGAFAAVLLLLFTGQRDGSPRLRALGGALLESTRLTSSVFLIVVGGALLTFLMVRLGVPAAFAEWAGSLPVPGWTLVVVLLLIMVPLGMFLDSISIILVFIPVVFPVVEALGYNPIVFGILAIKLIEIGMVTPPVGMNAFVIASSVPGVRAEDAFRGVLPFLLADVAFVILIMMVPDIVLFLPNAMVS</sequence>
<dbReference type="GO" id="GO:0005886">
    <property type="term" value="C:plasma membrane"/>
    <property type="evidence" value="ECO:0007669"/>
    <property type="project" value="UniProtKB-SubCell"/>
</dbReference>
<dbReference type="InterPro" id="IPR010656">
    <property type="entry name" value="DctM"/>
</dbReference>
<dbReference type="GO" id="GO:0022857">
    <property type="term" value="F:transmembrane transporter activity"/>
    <property type="evidence" value="ECO:0007669"/>
    <property type="project" value="TreeGrafter"/>
</dbReference>
<dbReference type="Pfam" id="PF06808">
    <property type="entry name" value="DctM"/>
    <property type="match status" value="1"/>
</dbReference>
<feature type="transmembrane region" description="Helical" evidence="7">
    <location>
        <begin position="33"/>
        <end position="51"/>
    </location>
</feature>
<comment type="caution">
    <text evidence="9">The sequence shown here is derived from an EMBL/GenBank/DDBJ whole genome shotgun (WGS) entry which is preliminary data.</text>
</comment>
<organism evidence="9 10">
    <name type="scientific">Microbacterium pseudoresistens</name>
    <dbReference type="NCBI Taxonomy" id="640634"/>
    <lineage>
        <taxon>Bacteria</taxon>
        <taxon>Bacillati</taxon>
        <taxon>Actinomycetota</taxon>
        <taxon>Actinomycetes</taxon>
        <taxon>Micrococcales</taxon>
        <taxon>Microbacteriaceae</taxon>
        <taxon>Microbacterium</taxon>
    </lineage>
</organism>
<dbReference type="PANTHER" id="PTHR33362:SF5">
    <property type="entry name" value="C4-DICARBOXYLATE TRAP TRANSPORTER LARGE PERMEASE PROTEIN DCTM"/>
    <property type="match status" value="1"/>
</dbReference>
<name>A0A7Y9ETQ0_9MICO</name>
<accession>A0A7Y9ETQ0</accession>
<dbReference type="RefSeq" id="WP_179431299.1">
    <property type="nucleotide sequence ID" value="NZ_BAABLC010000005.1"/>
</dbReference>
<feature type="transmembrane region" description="Helical" evidence="7">
    <location>
        <begin position="175"/>
        <end position="200"/>
    </location>
</feature>
<reference evidence="9 10" key="1">
    <citation type="submission" date="2020-07" db="EMBL/GenBank/DDBJ databases">
        <title>Sequencing the genomes of 1000 actinobacteria strains.</title>
        <authorList>
            <person name="Klenk H.-P."/>
        </authorList>
    </citation>
    <scope>NUCLEOTIDE SEQUENCE [LARGE SCALE GENOMIC DNA]</scope>
    <source>
        <strain evidence="9 10">DSM 22185</strain>
    </source>
</reference>
<evidence type="ECO:0000313" key="9">
    <source>
        <dbReference type="EMBL" id="NYD53611.1"/>
    </source>
</evidence>
<dbReference type="PIRSF" id="PIRSF006066">
    <property type="entry name" value="HI0050"/>
    <property type="match status" value="1"/>
</dbReference>
<feature type="transmembrane region" description="Helical" evidence="7">
    <location>
        <begin position="380"/>
        <end position="405"/>
    </location>
</feature>
<evidence type="ECO:0000313" key="10">
    <source>
        <dbReference type="Proteomes" id="UP000552045"/>
    </source>
</evidence>
<feature type="transmembrane region" description="Helical" evidence="7">
    <location>
        <begin position="338"/>
        <end position="368"/>
    </location>
</feature>
<evidence type="ECO:0000256" key="1">
    <source>
        <dbReference type="ARBA" id="ARBA00004429"/>
    </source>
</evidence>
<protein>
    <submittedName>
        <fullName evidence="9">Tripartite ATP-independent transporter DctM subunit</fullName>
    </submittedName>
</protein>
<dbReference type="NCBIfam" id="TIGR00786">
    <property type="entry name" value="dctM"/>
    <property type="match status" value="1"/>
</dbReference>
<evidence type="ECO:0000259" key="8">
    <source>
        <dbReference type="Pfam" id="PF06808"/>
    </source>
</evidence>
<dbReference type="EMBL" id="JACCBH010000001">
    <property type="protein sequence ID" value="NYD53611.1"/>
    <property type="molecule type" value="Genomic_DNA"/>
</dbReference>